<reference evidence="7" key="1">
    <citation type="journal article" date="2013" name="Genetics">
        <title>The draft genome and transcriptome of Panagrellus redivivus are shaped by the harsh demands of a free-living lifestyle.</title>
        <authorList>
            <person name="Srinivasan J."/>
            <person name="Dillman A.R."/>
            <person name="Macchietto M.G."/>
            <person name="Heikkinen L."/>
            <person name="Lakso M."/>
            <person name="Fracchia K.M."/>
            <person name="Antoshechkin I."/>
            <person name="Mortazavi A."/>
            <person name="Wong G."/>
            <person name="Sternberg P.W."/>
        </authorList>
    </citation>
    <scope>NUCLEOTIDE SEQUENCE [LARGE SCALE GENOMIC DNA]</scope>
    <source>
        <strain evidence="7">MT8872</strain>
    </source>
</reference>
<feature type="compositionally biased region" description="Polar residues" evidence="4">
    <location>
        <begin position="443"/>
        <end position="452"/>
    </location>
</feature>
<feature type="compositionally biased region" description="Low complexity" evidence="4">
    <location>
        <begin position="555"/>
        <end position="567"/>
    </location>
</feature>
<dbReference type="Gene3D" id="1.20.120.230">
    <property type="entry name" value="Alpha-catenin/vinculin-like"/>
    <property type="match status" value="1"/>
</dbReference>
<organism evidence="7 8">
    <name type="scientific">Panagrellus redivivus</name>
    <name type="common">Microworm</name>
    <dbReference type="NCBI Taxonomy" id="6233"/>
    <lineage>
        <taxon>Eukaryota</taxon>
        <taxon>Metazoa</taxon>
        <taxon>Ecdysozoa</taxon>
        <taxon>Nematoda</taxon>
        <taxon>Chromadorea</taxon>
        <taxon>Rhabditida</taxon>
        <taxon>Tylenchina</taxon>
        <taxon>Panagrolaimomorpha</taxon>
        <taxon>Panagrolaimoidea</taxon>
        <taxon>Panagrolaimidae</taxon>
        <taxon>Panagrellus</taxon>
    </lineage>
</organism>
<feature type="compositionally biased region" description="Polar residues" evidence="4">
    <location>
        <begin position="155"/>
        <end position="164"/>
    </location>
</feature>
<keyword evidence="3" id="KW-0597">Phosphoprotein</keyword>
<evidence type="ECO:0000259" key="5">
    <source>
        <dbReference type="Pfam" id="PF08824"/>
    </source>
</evidence>
<dbReference type="InterPro" id="IPR037362">
    <property type="entry name" value="CAS_fam"/>
</dbReference>
<sequence>MDPSSCSWTFLPSSDFDSDDRLDGRFLRRKLTALPEVVSKLFMLDDTFFRSPFLREKLPMQLFSNGSDGFGRFFSDFGSGTPMTRSARSSFYPSDRFDDDDLDGDSEGPPTPTLPFNQSNGSGSSAFDFRRRSEPASEHGSGTIIRNIPIRVEQRQSNPNQANYYQPPAASQAPPPPPQPQAQPQPQQTPVNNGMPNYLRQSSYPAASSGQNASGYRSMAARDDEANNANGGGDAYSLRSFNFPSEERAASLANSNNSIGAAGSNGLYATIRRTKSSGRVSPSPHQTSSSSTTSVPEPPQRRSFSHLLQPYRNQTPLTTPAQQASSSATSSNPNFQHQQPSYSHSSSSSTATLQPPPPTHIAPPPPAPTSSSATPVPEPPTSTYNPNSYPYQRPTSPMSQKSRPKSPSLQSLRAGFRKATNCVRRHENDGSDAESEFRAAVPSGSTSTSSLYATIHRPKPNPSPLRHTSTSRTMEEELDAVEEAIRSLESFDPHKIIADAAAQHRRESAVSGSDSDTGSVLLRSSDARTSESPTTSSGIVADMIHDSPQRASTISNRSSTEATSSSSSDHDNGSYVLPAETVPLYSNARYTNGNALPQPPAVARVAHSGSFGPSPQRAVVSSPNATLTRAPNARPKPINIDTTSNVTPTASPMLPRTVQEAQQAQLSDDTDIDETDDAATMRKRMLCAQMTDCAKVIEINGLKMSQFTTAPNWRHPHMLARNIPNIQDTVYIIEAALDELLEFTQRISIPRHDVKHAELVRLVAPLHTSQALIHRLRAKLDSVNWSVGALSRVPGMPYTSDSLDQFVAILHQLPKDCRQLVQWAYLLGPAARTNDGGARFLPRSSPGASPFPVSTPVPRELLTPVAAPEHRIEIPNQIPDGLAPRGSGNGSLAPQGTVIHRLSPVPPLRAPTVEEIAMDGGESTTSSNGSSATEVPSPGGTTPTQQSVPSNNRGGEILEEDDLSSIADSTRQVYEEDDLASVMSDTSSLYQDYSLLDGAHGSLPRSRGEASRPKLNPLLLKDLSDEERELLRFYAPQLDTHTQGLCRLIDEFFAVVEQAEAPAKFVQKVRLIILEAQTLVYIGDNMAQCVATPALRAEFRHASDRLNSLRTQCVNHAKVAKEQYPNVTAVKAMMNSVIAVSDAAQSLKHLGKACA</sequence>
<dbReference type="Pfam" id="PF08824">
    <property type="entry name" value="Serine_rich"/>
    <property type="match status" value="1"/>
</dbReference>
<dbReference type="InterPro" id="IPR014928">
    <property type="entry name" value="Serine_rich_dom"/>
</dbReference>
<feature type="compositionally biased region" description="Polar residues" evidence="4">
    <location>
        <begin position="939"/>
        <end position="953"/>
    </location>
</feature>
<feature type="domain" description="Serine rich protein interaction" evidence="5">
    <location>
        <begin position="705"/>
        <end position="821"/>
    </location>
</feature>
<dbReference type="Pfam" id="PF12026">
    <property type="entry name" value="CAS_C"/>
    <property type="match status" value="1"/>
</dbReference>
<feature type="compositionally biased region" description="Polar residues" evidence="4">
    <location>
        <begin position="82"/>
        <end position="92"/>
    </location>
</feature>
<dbReference type="PANTHER" id="PTHR10654:SF18">
    <property type="entry name" value="IP17195P"/>
    <property type="match status" value="1"/>
</dbReference>
<dbReference type="Proteomes" id="UP000492821">
    <property type="component" value="Unassembled WGS sequence"/>
</dbReference>
<feature type="compositionally biased region" description="Pro residues" evidence="4">
    <location>
        <begin position="354"/>
        <end position="368"/>
    </location>
</feature>
<evidence type="ECO:0000313" key="8">
    <source>
        <dbReference type="WBParaSite" id="Pan_g15769.t1"/>
    </source>
</evidence>
<dbReference type="GO" id="GO:0007169">
    <property type="term" value="P:cell surface receptor protein tyrosine kinase signaling pathway"/>
    <property type="evidence" value="ECO:0007669"/>
    <property type="project" value="TreeGrafter"/>
</dbReference>
<keyword evidence="2" id="KW-0963">Cytoplasm</keyword>
<feature type="compositionally biased region" description="Low complexity" evidence="4">
    <location>
        <begin position="920"/>
        <end position="933"/>
    </location>
</feature>
<dbReference type="GO" id="GO:0005886">
    <property type="term" value="C:plasma membrane"/>
    <property type="evidence" value="ECO:0007669"/>
    <property type="project" value="TreeGrafter"/>
</dbReference>
<feature type="domain" description="CAS family C-terminal" evidence="6">
    <location>
        <begin position="1021"/>
        <end position="1149"/>
    </location>
</feature>
<feature type="region of interest" description="Disordered" evidence="4">
    <location>
        <begin position="876"/>
        <end position="966"/>
    </location>
</feature>
<feature type="compositionally biased region" description="Basic and acidic residues" evidence="4">
    <location>
        <begin position="128"/>
        <end position="137"/>
    </location>
</feature>
<feature type="region of interest" description="Disordered" evidence="4">
    <location>
        <begin position="82"/>
        <end position="218"/>
    </location>
</feature>
<proteinExistence type="predicted"/>
<dbReference type="InterPro" id="IPR038319">
    <property type="entry name" value="Serine_rich_sf"/>
</dbReference>
<feature type="compositionally biased region" description="Acidic residues" evidence="4">
    <location>
        <begin position="97"/>
        <end position="106"/>
    </location>
</feature>
<feature type="compositionally biased region" description="Polar residues" evidence="4">
    <location>
        <begin position="640"/>
        <end position="650"/>
    </location>
</feature>
<feature type="compositionally biased region" description="Polar residues" evidence="4">
    <location>
        <begin position="384"/>
        <end position="411"/>
    </location>
</feature>
<feature type="compositionally biased region" description="Polar residues" evidence="4">
    <location>
        <begin position="114"/>
        <end position="125"/>
    </location>
</feature>
<dbReference type="AlphaFoldDB" id="A0A7E4V2I5"/>
<reference evidence="8" key="2">
    <citation type="submission" date="2020-10" db="UniProtKB">
        <authorList>
            <consortium name="WormBaseParasite"/>
        </authorList>
    </citation>
    <scope>IDENTIFICATION</scope>
</reference>
<accession>A0A7E4V2I5</accession>
<feature type="compositionally biased region" description="Low complexity" evidence="4">
    <location>
        <begin position="281"/>
        <end position="295"/>
    </location>
</feature>
<protein>
    <submittedName>
        <fullName evidence="8">Rab-GAP TBC domain-containing protein</fullName>
    </submittedName>
</protein>
<comment type="subcellular location">
    <subcellularLocation>
        <location evidence="1">Cytoplasm</location>
    </subcellularLocation>
</comment>
<evidence type="ECO:0000256" key="4">
    <source>
        <dbReference type="SAM" id="MobiDB-lite"/>
    </source>
</evidence>
<evidence type="ECO:0000256" key="1">
    <source>
        <dbReference type="ARBA" id="ARBA00004496"/>
    </source>
</evidence>
<feature type="region of interest" description="Disordered" evidence="4">
    <location>
        <begin position="502"/>
        <end position="575"/>
    </location>
</feature>
<evidence type="ECO:0000256" key="3">
    <source>
        <dbReference type="ARBA" id="ARBA00022553"/>
    </source>
</evidence>
<evidence type="ECO:0000259" key="6">
    <source>
        <dbReference type="Pfam" id="PF12026"/>
    </source>
</evidence>
<feature type="region of interest" description="Disordered" evidence="4">
    <location>
        <begin position="316"/>
        <end position="469"/>
    </location>
</feature>
<dbReference type="Gene3D" id="1.20.120.830">
    <property type="entry name" value="Serine-rich domain"/>
    <property type="match status" value="1"/>
</dbReference>
<dbReference type="InterPro" id="IPR021901">
    <property type="entry name" value="CAS_C"/>
</dbReference>
<feature type="compositionally biased region" description="Low complexity" evidence="4">
    <location>
        <begin position="318"/>
        <end position="353"/>
    </location>
</feature>
<evidence type="ECO:0000256" key="2">
    <source>
        <dbReference type="ARBA" id="ARBA00022490"/>
    </source>
</evidence>
<feature type="compositionally biased region" description="Polar residues" evidence="4">
    <location>
        <begin position="189"/>
        <end position="215"/>
    </location>
</feature>
<dbReference type="PANTHER" id="PTHR10654">
    <property type="entry name" value="CAS SCAFFOLDING PROTEIN"/>
    <property type="match status" value="1"/>
</dbReference>
<dbReference type="GO" id="GO:0016477">
    <property type="term" value="P:cell migration"/>
    <property type="evidence" value="ECO:0007669"/>
    <property type="project" value="TreeGrafter"/>
</dbReference>
<dbReference type="WBParaSite" id="Pan_g15769.t1">
    <property type="protein sequence ID" value="Pan_g15769.t1"/>
    <property type="gene ID" value="Pan_g15769"/>
</dbReference>
<feature type="compositionally biased region" description="Polar residues" evidence="4">
    <location>
        <begin position="619"/>
        <end position="629"/>
    </location>
</feature>
<evidence type="ECO:0000313" key="7">
    <source>
        <dbReference type="Proteomes" id="UP000492821"/>
    </source>
</evidence>
<keyword evidence="7" id="KW-1185">Reference proteome</keyword>
<feature type="compositionally biased region" description="Pro residues" evidence="4">
    <location>
        <begin position="173"/>
        <end position="183"/>
    </location>
</feature>
<name>A0A7E4V2I5_PANRE</name>
<dbReference type="GO" id="GO:0005737">
    <property type="term" value="C:cytoplasm"/>
    <property type="evidence" value="ECO:0007669"/>
    <property type="project" value="UniProtKB-SubCell"/>
</dbReference>
<feature type="region of interest" description="Disordered" evidence="4">
    <location>
        <begin position="275"/>
        <end position="302"/>
    </location>
</feature>
<feature type="region of interest" description="Disordered" evidence="4">
    <location>
        <begin position="606"/>
        <end position="651"/>
    </location>
</feature>